<dbReference type="CDD" id="cd19166">
    <property type="entry name" value="HemeO-bac"/>
    <property type="match status" value="1"/>
</dbReference>
<proteinExistence type="predicted"/>
<dbReference type="AlphaFoldDB" id="A0A1I2V8B9"/>
<dbReference type="SUPFAM" id="SSF48613">
    <property type="entry name" value="Heme oxygenase-like"/>
    <property type="match status" value="1"/>
</dbReference>
<dbReference type="RefSeq" id="WP_143103757.1">
    <property type="nucleotide sequence ID" value="NZ_FOPM01000013.1"/>
</dbReference>
<evidence type="ECO:0000313" key="2">
    <source>
        <dbReference type="Proteomes" id="UP000199229"/>
    </source>
</evidence>
<accession>A0A1I2V8B9</accession>
<organism evidence="1 2">
    <name type="scientific">Methylobacterium gossipiicola</name>
    <dbReference type="NCBI Taxonomy" id="582675"/>
    <lineage>
        <taxon>Bacteria</taxon>
        <taxon>Pseudomonadati</taxon>
        <taxon>Pseudomonadota</taxon>
        <taxon>Alphaproteobacteria</taxon>
        <taxon>Hyphomicrobiales</taxon>
        <taxon>Methylobacteriaceae</taxon>
        <taxon>Methylobacterium</taxon>
    </lineage>
</organism>
<dbReference type="InterPro" id="IPR016084">
    <property type="entry name" value="Haem_Oase-like_multi-hlx"/>
</dbReference>
<dbReference type="OrthoDB" id="9149607at2"/>
<dbReference type="Proteomes" id="UP000199229">
    <property type="component" value="Unassembled WGS sequence"/>
</dbReference>
<evidence type="ECO:0000313" key="1">
    <source>
        <dbReference type="EMBL" id="SFG83636.1"/>
    </source>
</evidence>
<keyword evidence="2" id="KW-1185">Reference proteome</keyword>
<dbReference type="EMBL" id="FOPM01000013">
    <property type="protein sequence ID" value="SFG83636.1"/>
    <property type="molecule type" value="Genomic_DNA"/>
</dbReference>
<protein>
    <submittedName>
        <fullName evidence="1">Heme oxygenase</fullName>
    </submittedName>
</protein>
<name>A0A1I2V8B9_9HYPH</name>
<sequence length="197" mass="20755">MTNDTGHGDAAGFAEAGPDLRSLLRRATSDAHRRLDAGWGGHDFAKRRDYAVFLAAMAAALVPIEAELDRAAQGAVPPDWPERRRSGAILADLDALGRPAPPASVSPRAPGRAEAAGLLYVLEGSRLGGQLLLRQALASSDSGVRDNTRFLRHGEGQRLWPSFTAWLAACPPVDREGAVAGALRAFALFEAAQAAQA</sequence>
<gene>
    <name evidence="1" type="ORF">SAMN05192565_1134</name>
</gene>
<dbReference type="Gene3D" id="1.20.910.10">
    <property type="entry name" value="Heme oxygenase-like"/>
    <property type="match status" value="1"/>
</dbReference>
<reference evidence="2" key="1">
    <citation type="submission" date="2016-10" db="EMBL/GenBank/DDBJ databases">
        <authorList>
            <person name="Varghese N."/>
            <person name="Submissions S."/>
        </authorList>
    </citation>
    <scope>NUCLEOTIDE SEQUENCE [LARGE SCALE GENOMIC DNA]</scope>
    <source>
        <strain evidence="2">Gh-105</strain>
    </source>
</reference>
<dbReference type="STRING" id="582675.SAMN05192565_1134"/>